<protein>
    <submittedName>
        <fullName evidence="1">Uncharacterized protein</fullName>
    </submittedName>
</protein>
<dbReference type="Proteomes" id="UP000324800">
    <property type="component" value="Unassembled WGS sequence"/>
</dbReference>
<organism evidence="1 2">
    <name type="scientific">Streblomastix strix</name>
    <dbReference type="NCBI Taxonomy" id="222440"/>
    <lineage>
        <taxon>Eukaryota</taxon>
        <taxon>Metamonada</taxon>
        <taxon>Preaxostyla</taxon>
        <taxon>Oxymonadida</taxon>
        <taxon>Streblomastigidae</taxon>
        <taxon>Streblomastix</taxon>
    </lineage>
</organism>
<dbReference type="EMBL" id="SNRW01041381">
    <property type="protein sequence ID" value="KAA6337676.1"/>
    <property type="molecule type" value="Genomic_DNA"/>
</dbReference>
<accession>A0A5J4RUH9</accession>
<gene>
    <name evidence="1" type="ORF">EZS28_052766</name>
</gene>
<reference evidence="1 2" key="1">
    <citation type="submission" date="2019-03" db="EMBL/GenBank/DDBJ databases">
        <title>Single cell metagenomics reveals metabolic interactions within the superorganism composed of flagellate Streblomastix strix and complex community of Bacteroidetes bacteria on its surface.</title>
        <authorList>
            <person name="Treitli S.C."/>
            <person name="Kolisko M."/>
            <person name="Husnik F."/>
            <person name="Keeling P."/>
            <person name="Hampl V."/>
        </authorList>
    </citation>
    <scope>NUCLEOTIDE SEQUENCE [LARGE SCALE GENOMIC DNA]</scope>
    <source>
        <strain evidence="1">ST1C</strain>
    </source>
</reference>
<dbReference type="AlphaFoldDB" id="A0A5J4RUH9"/>
<evidence type="ECO:0000313" key="1">
    <source>
        <dbReference type="EMBL" id="KAA6337676.1"/>
    </source>
</evidence>
<evidence type="ECO:0000313" key="2">
    <source>
        <dbReference type="Proteomes" id="UP000324800"/>
    </source>
</evidence>
<comment type="caution">
    <text evidence="1">The sequence shown here is derived from an EMBL/GenBank/DDBJ whole genome shotgun (WGS) entry which is preliminary data.</text>
</comment>
<sequence length="65" mass="7265">MSLTSILQLKLTSQITRQTNSSKNRQELARQTHFRGYYLLNADIVNLPASSTGDFAFSAESGTVW</sequence>
<feature type="non-terminal residue" evidence="1">
    <location>
        <position position="65"/>
    </location>
</feature>
<proteinExistence type="predicted"/>
<name>A0A5J4RUH9_9EUKA</name>